<dbReference type="Proteomes" id="UP001212803">
    <property type="component" value="Chromosome"/>
</dbReference>
<reference evidence="4 5" key="1">
    <citation type="journal article" date="2023" name="ISME J.">
        <title>Thermophilic Dehalococcoidia with unusual traits shed light on an unexpected past.</title>
        <authorList>
            <person name="Palmer M."/>
            <person name="Covington J.K."/>
            <person name="Zhou E.M."/>
            <person name="Thomas S.C."/>
            <person name="Habib N."/>
            <person name="Seymour C.O."/>
            <person name="Lai D."/>
            <person name="Johnston J."/>
            <person name="Hashimi A."/>
            <person name="Jiao J.Y."/>
            <person name="Muok A.R."/>
            <person name="Liu L."/>
            <person name="Xian W.D."/>
            <person name="Zhi X.Y."/>
            <person name="Li M.M."/>
            <person name="Silva L.P."/>
            <person name="Bowen B.P."/>
            <person name="Louie K."/>
            <person name="Briegel A."/>
            <person name="Pett-Ridge J."/>
            <person name="Weber P.K."/>
            <person name="Tocheva E.I."/>
            <person name="Woyke T."/>
            <person name="Northen T.R."/>
            <person name="Mayali X."/>
            <person name="Li W.J."/>
            <person name="Hedlund B.P."/>
        </authorList>
    </citation>
    <scope>NUCLEOTIDE SEQUENCE [LARGE SCALE GENOMIC DNA]</scope>
    <source>
        <strain evidence="4 5">YIM 72310</strain>
    </source>
</reference>
<organism evidence="4 5">
    <name type="scientific">Tepidiforma flava</name>
    <dbReference type="NCBI Taxonomy" id="3004094"/>
    <lineage>
        <taxon>Bacteria</taxon>
        <taxon>Bacillati</taxon>
        <taxon>Chloroflexota</taxon>
        <taxon>Tepidiformia</taxon>
        <taxon>Tepidiformales</taxon>
        <taxon>Tepidiformaceae</taxon>
        <taxon>Tepidiforma</taxon>
    </lineage>
</organism>
<proteinExistence type="inferred from homology"/>
<dbReference type="InterPro" id="IPR031107">
    <property type="entry name" value="Small_HSP"/>
</dbReference>
<protein>
    <submittedName>
        <fullName evidence="4">Hsp20/alpha crystallin family protein</fullName>
    </submittedName>
</protein>
<evidence type="ECO:0000256" key="2">
    <source>
        <dbReference type="RuleBase" id="RU003616"/>
    </source>
</evidence>
<comment type="similarity">
    <text evidence="1 2">Belongs to the small heat shock protein (HSP20) family.</text>
</comment>
<dbReference type="CDD" id="cd06464">
    <property type="entry name" value="ACD_sHsps-like"/>
    <property type="match status" value="1"/>
</dbReference>
<dbReference type="PANTHER" id="PTHR11527">
    <property type="entry name" value="HEAT-SHOCK PROTEIN 20 FAMILY MEMBER"/>
    <property type="match status" value="1"/>
</dbReference>
<keyword evidence="5" id="KW-1185">Reference proteome</keyword>
<gene>
    <name evidence="4" type="ORF">O0235_09015</name>
</gene>
<dbReference type="EMBL" id="CP115149">
    <property type="protein sequence ID" value="WBL34933.1"/>
    <property type="molecule type" value="Genomic_DNA"/>
</dbReference>
<accession>A0ABY7M4N4</accession>
<dbReference type="InterPro" id="IPR008978">
    <property type="entry name" value="HSP20-like_chaperone"/>
</dbReference>
<dbReference type="Pfam" id="PF00011">
    <property type="entry name" value="HSP20"/>
    <property type="match status" value="1"/>
</dbReference>
<feature type="domain" description="SHSP" evidence="3">
    <location>
        <begin position="40"/>
        <end position="152"/>
    </location>
</feature>
<sequence length="164" mass="18296">MANALTRWDPAAEITAMRNLMDRLFEQSFGRFPAFRNGSEDLGPISLALDVIEQPDSFVIKAAVPGVDPKDVDISVEDDVLTIKGEFSHKEEANEENYLRREIRYGSFQRQLRLPPTVDAEKASASFEHGMLRLVLPKKPEARARSIKITPQGVVEGQAVSNTN</sequence>
<dbReference type="InterPro" id="IPR002068">
    <property type="entry name" value="A-crystallin/Hsp20_dom"/>
</dbReference>
<dbReference type="Gene3D" id="2.60.40.790">
    <property type="match status" value="1"/>
</dbReference>
<evidence type="ECO:0000313" key="5">
    <source>
        <dbReference type="Proteomes" id="UP001212803"/>
    </source>
</evidence>
<evidence type="ECO:0000256" key="1">
    <source>
        <dbReference type="PROSITE-ProRule" id="PRU00285"/>
    </source>
</evidence>
<dbReference type="PROSITE" id="PS01031">
    <property type="entry name" value="SHSP"/>
    <property type="match status" value="1"/>
</dbReference>
<dbReference type="SUPFAM" id="SSF49764">
    <property type="entry name" value="HSP20-like chaperones"/>
    <property type="match status" value="1"/>
</dbReference>
<evidence type="ECO:0000313" key="4">
    <source>
        <dbReference type="EMBL" id="WBL34933.1"/>
    </source>
</evidence>
<dbReference type="RefSeq" id="WP_270055461.1">
    <property type="nucleotide sequence ID" value="NZ_CP115149.1"/>
</dbReference>
<evidence type="ECO:0000259" key="3">
    <source>
        <dbReference type="PROSITE" id="PS01031"/>
    </source>
</evidence>
<name>A0ABY7M4N4_9CHLR</name>